<dbReference type="EMBL" id="JACRTB010000006">
    <property type="protein sequence ID" value="MBC8575748.1"/>
    <property type="molecule type" value="Genomic_DNA"/>
</dbReference>
<gene>
    <name evidence="7" type="ORF">H8717_04875</name>
</gene>
<dbReference type="Pfam" id="PF07973">
    <property type="entry name" value="tRNA_SAD"/>
    <property type="match status" value="1"/>
</dbReference>
<dbReference type="InterPro" id="IPR012947">
    <property type="entry name" value="tRNA_SAD"/>
</dbReference>
<feature type="coiled-coil region" evidence="5">
    <location>
        <begin position="263"/>
        <end position="290"/>
    </location>
</feature>
<keyword evidence="5" id="KW-0175">Coiled coil</keyword>
<dbReference type="Gene3D" id="3.30.980.10">
    <property type="entry name" value="Threonyl-trna Synthetase, Chain A, domain 2"/>
    <property type="match status" value="1"/>
</dbReference>
<dbReference type="PANTHER" id="PTHR43462">
    <property type="entry name" value="ALANYL-TRNA EDITING PROTEIN"/>
    <property type="match status" value="1"/>
</dbReference>
<proteinExistence type="predicted"/>
<dbReference type="InterPro" id="IPR018165">
    <property type="entry name" value="Ala-tRNA-synth_IIc_core"/>
</dbReference>
<evidence type="ECO:0000256" key="5">
    <source>
        <dbReference type="SAM" id="Coils"/>
    </source>
</evidence>
<dbReference type="PANTHER" id="PTHR43462:SF1">
    <property type="entry name" value="ALANYL-TRNA EDITING PROTEIN AARSD1"/>
    <property type="match status" value="1"/>
</dbReference>
<comment type="cofactor">
    <cofactor evidence="1">
        <name>Zn(2+)</name>
        <dbReference type="ChEBI" id="CHEBI:29105"/>
    </cofactor>
</comment>
<dbReference type="SMART" id="SM00863">
    <property type="entry name" value="tRNA_SAD"/>
    <property type="match status" value="1"/>
</dbReference>
<dbReference type="Pfam" id="PF01411">
    <property type="entry name" value="tRNA-synt_2c"/>
    <property type="match status" value="1"/>
</dbReference>
<comment type="subcellular location">
    <subcellularLocation>
        <location evidence="2">Cytoplasm</location>
    </subcellularLocation>
</comment>
<dbReference type="InterPro" id="IPR009000">
    <property type="entry name" value="Transl_B-barrel_sf"/>
</dbReference>
<comment type="caution">
    <text evidence="7">The sequence shown here is derived from an EMBL/GenBank/DDBJ whole genome shotgun (WGS) entry which is preliminary data.</text>
</comment>
<feature type="domain" description="Alanyl-transfer RNA synthetases family profile" evidence="6">
    <location>
        <begin position="1"/>
        <end position="240"/>
    </location>
</feature>
<evidence type="ECO:0000313" key="8">
    <source>
        <dbReference type="Proteomes" id="UP000658131"/>
    </source>
</evidence>
<dbReference type="PROSITE" id="PS50860">
    <property type="entry name" value="AA_TRNA_LIGASE_II_ALA"/>
    <property type="match status" value="1"/>
</dbReference>
<dbReference type="SUPFAM" id="SSF55186">
    <property type="entry name" value="ThrRS/AlaRS common domain"/>
    <property type="match status" value="1"/>
</dbReference>
<keyword evidence="4" id="KW-0862">Zinc</keyword>
<dbReference type="RefSeq" id="WP_262399350.1">
    <property type="nucleotide sequence ID" value="NZ_JACRTB010000006.1"/>
</dbReference>
<dbReference type="InterPro" id="IPR018164">
    <property type="entry name" value="Ala-tRNA-synth_IIc_N"/>
</dbReference>
<keyword evidence="3" id="KW-0479">Metal-binding</keyword>
<dbReference type="SUPFAM" id="SSF50447">
    <property type="entry name" value="Translation proteins"/>
    <property type="match status" value="1"/>
</dbReference>
<dbReference type="Gene3D" id="2.40.30.130">
    <property type="match status" value="1"/>
</dbReference>
<accession>A0ABR7NH65</accession>
<name>A0ABR7NH65_9FIRM</name>
<reference evidence="7 8" key="1">
    <citation type="submission" date="2020-08" db="EMBL/GenBank/DDBJ databases">
        <title>Genome public.</title>
        <authorList>
            <person name="Liu C."/>
            <person name="Sun Q."/>
        </authorList>
    </citation>
    <scope>NUCLEOTIDE SEQUENCE [LARGE SCALE GENOMIC DNA]</scope>
    <source>
        <strain evidence="7 8">BX1</strain>
    </source>
</reference>
<sequence>MSTRLLYREEPYRVEFSARVLCCEPAGDGRFRILLDRTCFYPEGGGQPADTGTLDQAPVLDVHEQGGEVWHTTSAPLEPGRTATGRIDWVRRFSLMQHHTAEHIVSGIVHSLYKLDNVGFHMGSAMVTIDFNGELDREALEKAETLANRTVFANIPVEVSYPPEKELEAMSFRSKKALSSLEGEIRIVTVPGADRCACCGIHVARTGEIGCVKLLAPQRYKGGVRVGLLCGEAALADYREKDTQVTSVSQMLSVKQPEAADAVRRLLAQNEELRLALSDAKKQLFALRAARYAGQSRVCLLDPKLSPGELRLQAAALLEAGKPPRLALVLSGEEGSFRYALGAAGSDARALSRALHQALGGKGGGSAEFAQGAFSASAAEIEAAFASLPL</sequence>
<evidence type="ECO:0000256" key="2">
    <source>
        <dbReference type="ARBA" id="ARBA00004496"/>
    </source>
</evidence>
<evidence type="ECO:0000256" key="1">
    <source>
        <dbReference type="ARBA" id="ARBA00001947"/>
    </source>
</evidence>
<dbReference type="Proteomes" id="UP000658131">
    <property type="component" value="Unassembled WGS sequence"/>
</dbReference>
<evidence type="ECO:0000256" key="4">
    <source>
        <dbReference type="ARBA" id="ARBA00022833"/>
    </source>
</evidence>
<evidence type="ECO:0000259" key="6">
    <source>
        <dbReference type="PROSITE" id="PS50860"/>
    </source>
</evidence>
<evidence type="ECO:0000313" key="7">
    <source>
        <dbReference type="EMBL" id="MBC8575748.1"/>
    </source>
</evidence>
<dbReference type="InterPro" id="IPR018163">
    <property type="entry name" value="Thr/Ala-tRNA-synth_IIc_edit"/>
</dbReference>
<keyword evidence="8" id="KW-1185">Reference proteome</keyword>
<dbReference type="InterPro" id="IPR051335">
    <property type="entry name" value="Alanyl-tRNA_Editing_Enzymes"/>
</dbReference>
<protein>
    <submittedName>
        <fullName evidence="7">Alanyl-tRNA editing protein</fullName>
    </submittedName>
</protein>
<dbReference type="Gene3D" id="3.10.310.40">
    <property type="match status" value="1"/>
</dbReference>
<evidence type="ECO:0000256" key="3">
    <source>
        <dbReference type="ARBA" id="ARBA00022723"/>
    </source>
</evidence>
<organism evidence="7 8">
    <name type="scientific">Yanshouia hominis</name>
    <dbReference type="NCBI Taxonomy" id="2763673"/>
    <lineage>
        <taxon>Bacteria</taxon>
        <taxon>Bacillati</taxon>
        <taxon>Bacillota</taxon>
        <taxon>Clostridia</taxon>
        <taxon>Eubacteriales</taxon>
        <taxon>Oscillospiraceae</taxon>
        <taxon>Yanshouia</taxon>
    </lineage>
</organism>